<protein>
    <submittedName>
        <fullName evidence="2">Uncharacterized protein</fullName>
    </submittedName>
</protein>
<feature type="region of interest" description="Disordered" evidence="1">
    <location>
        <begin position="39"/>
        <end position="79"/>
    </location>
</feature>
<organism evidence="2 3">
    <name type="scientific">Phocaeicola salanitronis (strain DSM 18170 / JCM 13657 / CCUG 60908 / BL78)</name>
    <name type="common">Bacteroides salanitronis</name>
    <dbReference type="NCBI Taxonomy" id="667015"/>
    <lineage>
        <taxon>Bacteria</taxon>
        <taxon>Pseudomonadati</taxon>
        <taxon>Bacteroidota</taxon>
        <taxon>Bacteroidia</taxon>
        <taxon>Bacteroidales</taxon>
        <taxon>Bacteroidaceae</taxon>
        <taxon>Phocaeicola</taxon>
    </lineage>
</organism>
<evidence type="ECO:0000313" key="3">
    <source>
        <dbReference type="Proteomes" id="UP000007486"/>
    </source>
</evidence>
<evidence type="ECO:0000313" key="2">
    <source>
        <dbReference type="EMBL" id="ADY37184.1"/>
    </source>
</evidence>
<dbReference type="AlphaFoldDB" id="F0QZR4"/>
<gene>
    <name evidence="2" type="ordered locus">Bacsa_2650</name>
</gene>
<dbReference type="HOGENOM" id="CLU_2491417_0_0_10"/>
<accession>F0QZR4</accession>
<reference evidence="2 3" key="1">
    <citation type="journal article" date="2011" name="Stand. Genomic Sci.">
        <title>Complete genome sequence of Bacteroides salanitronis type strain (BL78).</title>
        <authorList>
            <person name="Gronow S."/>
            <person name="Held B."/>
            <person name="Lucas S."/>
            <person name="Lapidus A."/>
            <person name="Del Rio T.G."/>
            <person name="Nolan M."/>
            <person name="Tice H."/>
            <person name="Deshpande S."/>
            <person name="Cheng J.F."/>
            <person name="Pitluck S."/>
            <person name="Liolios K."/>
            <person name="Pagani I."/>
            <person name="Ivanova N."/>
            <person name="Mavromatis K."/>
            <person name="Pati A."/>
            <person name="Tapia R."/>
            <person name="Han C."/>
            <person name="Goodwin L."/>
            <person name="Chen A."/>
            <person name="Palaniappan K."/>
            <person name="Land M."/>
            <person name="Hauser L."/>
            <person name="Chang Y.J."/>
            <person name="Jeffries C.D."/>
            <person name="Brambilla E.M."/>
            <person name="Rohde M."/>
            <person name="Goker M."/>
            <person name="Detter J.C."/>
            <person name="Woyke T."/>
            <person name="Bristow J."/>
            <person name="Markowitz V."/>
            <person name="Hugenholtz P."/>
            <person name="Kyrpides N.C."/>
            <person name="Klenk H.P."/>
            <person name="Eisen J.A."/>
        </authorList>
    </citation>
    <scope>NUCLEOTIDE SEQUENCE [LARGE SCALE GENOMIC DNA]</scope>
    <source>
        <strain evidence="2 3">DSM 18170</strain>
    </source>
</reference>
<dbReference type="Proteomes" id="UP000007486">
    <property type="component" value="Chromosome"/>
</dbReference>
<proteinExistence type="predicted"/>
<dbReference type="KEGG" id="bsa:Bacsa_2650"/>
<sequence>MIYSELKAKKEAAGTGRRNARTPYIYYMRARGRPYAVKHTAVKGKRQGGKKRAGRTHKAGEGNASARSQSLPHRGRENSFTMVYIY</sequence>
<keyword evidence="3" id="KW-1185">Reference proteome</keyword>
<dbReference type="EMBL" id="CP002530">
    <property type="protein sequence ID" value="ADY37184.1"/>
    <property type="molecule type" value="Genomic_DNA"/>
</dbReference>
<evidence type="ECO:0000256" key="1">
    <source>
        <dbReference type="SAM" id="MobiDB-lite"/>
    </source>
</evidence>
<feature type="compositionally biased region" description="Basic residues" evidence="1">
    <location>
        <begin position="40"/>
        <end position="57"/>
    </location>
</feature>
<name>F0QZR4_PHOSB</name>